<accession>A0A6J4JRH5</accession>
<dbReference type="InterPro" id="IPR012550">
    <property type="entry name" value="DUF1706"/>
</dbReference>
<dbReference type="InterPro" id="IPR034660">
    <property type="entry name" value="DinB/YfiT-like"/>
</dbReference>
<sequence length="242" mass="27053">MEQSQRKPKLIALLMEAHANQKVLVAGLGESERAAVGVADQWSVKDHIAHISAWKQRQVLRLMAVARGDTPPAFEDVEQLNAATFEENRARPWSDVEADAEHAAAELVARVEELSEEALFNPEHSPQQNGRPIWQSVLGNGYLHPQEHIARIHVERGAIDQATRLQEAVVENMHSLDPDPASHGVGFYNLACFYATTNQPVKALVVLPEALRLNPELIEWSRQDPDLESLRDDPRYRALYGG</sequence>
<dbReference type="Gene3D" id="1.20.120.450">
    <property type="entry name" value="dinb family like domain"/>
    <property type="match status" value="1"/>
</dbReference>
<gene>
    <name evidence="1" type="ORF">AVDCRST_MAG26-3700</name>
</gene>
<name>A0A6J4JRH5_9CHLR</name>
<dbReference type="AlphaFoldDB" id="A0A6J4JRH5"/>
<protein>
    <recommendedName>
        <fullName evidence="2">Mycothiol-dependent maleylpyruvate isomerase metal-binding domain-containing protein</fullName>
    </recommendedName>
</protein>
<dbReference type="EMBL" id="CADCTK010000862">
    <property type="protein sequence ID" value="CAA9285583.1"/>
    <property type="molecule type" value="Genomic_DNA"/>
</dbReference>
<dbReference type="SUPFAM" id="SSF109854">
    <property type="entry name" value="DinB/YfiT-like putative metalloenzymes"/>
    <property type="match status" value="1"/>
</dbReference>
<dbReference type="Pfam" id="PF08020">
    <property type="entry name" value="DUF1706"/>
    <property type="match status" value="1"/>
</dbReference>
<organism evidence="1">
    <name type="scientific">uncultured Chloroflexia bacterium</name>
    <dbReference type="NCBI Taxonomy" id="1672391"/>
    <lineage>
        <taxon>Bacteria</taxon>
        <taxon>Bacillati</taxon>
        <taxon>Chloroflexota</taxon>
        <taxon>Chloroflexia</taxon>
        <taxon>environmental samples</taxon>
    </lineage>
</organism>
<dbReference type="NCBIfam" id="NF047558">
    <property type="entry name" value="TPR_END_plus"/>
    <property type="match status" value="1"/>
</dbReference>
<evidence type="ECO:0008006" key="2">
    <source>
        <dbReference type="Google" id="ProtNLM"/>
    </source>
</evidence>
<proteinExistence type="predicted"/>
<evidence type="ECO:0000313" key="1">
    <source>
        <dbReference type="EMBL" id="CAA9285583.1"/>
    </source>
</evidence>
<reference evidence="1" key="1">
    <citation type="submission" date="2020-02" db="EMBL/GenBank/DDBJ databases">
        <authorList>
            <person name="Meier V. D."/>
        </authorList>
    </citation>
    <scope>NUCLEOTIDE SEQUENCE</scope>
    <source>
        <strain evidence="1">AVDCRST_MAG26</strain>
    </source>
</reference>